<dbReference type="EMBL" id="CM055760">
    <property type="protein sequence ID" value="KAJ7987147.1"/>
    <property type="molecule type" value="Genomic_DNA"/>
</dbReference>
<keyword evidence="2" id="KW-1185">Reference proteome</keyword>
<accession>A0ACC2F731</accession>
<comment type="caution">
    <text evidence="1">The sequence shown here is derived from an EMBL/GenBank/DDBJ whole genome shotgun (WGS) entry which is preliminary data.</text>
</comment>
<reference evidence="1" key="1">
    <citation type="submission" date="2021-05" db="EMBL/GenBank/DDBJ databases">
        <authorList>
            <person name="Pan Q."/>
            <person name="Jouanno E."/>
            <person name="Zahm M."/>
            <person name="Klopp C."/>
            <person name="Cabau C."/>
            <person name="Louis A."/>
            <person name="Berthelot C."/>
            <person name="Parey E."/>
            <person name="Roest Crollius H."/>
            <person name="Montfort J."/>
            <person name="Robinson-Rechavi M."/>
            <person name="Bouchez O."/>
            <person name="Lampietro C."/>
            <person name="Lopez Roques C."/>
            <person name="Donnadieu C."/>
            <person name="Postlethwait J."/>
            <person name="Bobe J."/>
            <person name="Dillon D."/>
            <person name="Chandos A."/>
            <person name="von Hippel F."/>
            <person name="Guiguen Y."/>
        </authorList>
    </citation>
    <scope>NUCLEOTIDE SEQUENCE</scope>
    <source>
        <strain evidence="1">YG-Jan2019</strain>
    </source>
</reference>
<sequence>MTSMQSISEPSCHACCLLAQNMAPSQPENRMAPAPQVSKRVQYMRDGLWTETIWGLPSSIPDETRGVSLSLVTGAQRPISHAGDGGQD</sequence>
<evidence type="ECO:0000313" key="2">
    <source>
        <dbReference type="Proteomes" id="UP001157502"/>
    </source>
</evidence>
<organism evidence="1 2">
    <name type="scientific">Dallia pectoralis</name>
    <name type="common">Alaska blackfish</name>
    <dbReference type="NCBI Taxonomy" id="75939"/>
    <lineage>
        <taxon>Eukaryota</taxon>
        <taxon>Metazoa</taxon>
        <taxon>Chordata</taxon>
        <taxon>Craniata</taxon>
        <taxon>Vertebrata</taxon>
        <taxon>Euteleostomi</taxon>
        <taxon>Actinopterygii</taxon>
        <taxon>Neopterygii</taxon>
        <taxon>Teleostei</taxon>
        <taxon>Protacanthopterygii</taxon>
        <taxon>Esociformes</taxon>
        <taxon>Umbridae</taxon>
        <taxon>Dallia</taxon>
    </lineage>
</organism>
<gene>
    <name evidence="1" type="ORF">DPEC_G00335740</name>
</gene>
<proteinExistence type="predicted"/>
<protein>
    <submittedName>
        <fullName evidence="1">Uncharacterized protein</fullName>
    </submittedName>
</protein>
<evidence type="ECO:0000313" key="1">
    <source>
        <dbReference type="EMBL" id="KAJ7987147.1"/>
    </source>
</evidence>
<name>A0ACC2F731_DALPE</name>
<dbReference type="Proteomes" id="UP001157502">
    <property type="component" value="Chromosome 33"/>
</dbReference>